<dbReference type="RefSeq" id="WP_064631256.1">
    <property type="nucleotide sequence ID" value="NZ_LQYE01000027.1"/>
</dbReference>
<evidence type="ECO:0000313" key="4">
    <source>
        <dbReference type="Proteomes" id="UP000186919"/>
    </source>
</evidence>
<dbReference type="NCBIfam" id="TIGR03618">
    <property type="entry name" value="Rv1155_F420"/>
    <property type="match status" value="1"/>
</dbReference>
<evidence type="ECO:0000259" key="2">
    <source>
        <dbReference type="Pfam" id="PF01243"/>
    </source>
</evidence>
<dbReference type="InterPro" id="IPR012349">
    <property type="entry name" value="Split_barrel_FMN-bd"/>
</dbReference>
<reference evidence="3 4" key="1">
    <citation type="submission" date="2016-01" db="EMBL/GenBank/DDBJ databases">
        <title>Mycobacterium immunogenum strain CD11_6 genome sequencing and assembly.</title>
        <authorList>
            <person name="Kaur G."/>
            <person name="Nair G.R."/>
            <person name="Mayilraj S."/>
        </authorList>
    </citation>
    <scope>NUCLEOTIDE SEQUENCE [LARGE SCALE GENOMIC DNA]</scope>
    <source>
        <strain evidence="3 4">CD11-6</strain>
    </source>
</reference>
<evidence type="ECO:0000256" key="1">
    <source>
        <dbReference type="ARBA" id="ARBA00023002"/>
    </source>
</evidence>
<dbReference type="InterPro" id="IPR011576">
    <property type="entry name" value="Pyridox_Oxase_N"/>
</dbReference>
<feature type="domain" description="Pyridoxamine 5'-phosphate oxidase N-terminal" evidence="2">
    <location>
        <begin position="13"/>
        <end position="95"/>
    </location>
</feature>
<dbReference type="GO" id="GO:0016627">
    <property type="term" value="F:oxidoreductase activity, acting on the CH-CH group of donors"/>
    <property type="evidence" value="ECO:0007669"/>
    <property type="project" value="TreeGrafter"/>
</dbReference>
<dbReference type="GO" id="GO:0005829">
    <property type="term" value="C:cytosol"/>
    <property type="evidence" value="ECO:0007669"/>
    <property type="project" value="TreeGrafter"/>
</dbReference>
<dbReference type="GO" id="GO:0070967">
    <property type="term" value="F:coenzyme F420 binding"/>
    <property type="evidence" value="ECO:0007669"/>
    <property type="project" value="TreeGrafter"/>
</dbReference>
<dbReference type="InterPro" id="IPR019920">
    <property type="entry name" value="F420-binding_dom_put"/>
</dbReference>
<dbReference type="Pfam" id="PF01243">
    <property type="entry name" value="PNPOx_N"/>
    <property type="match status" value="1"/>
</dbReference>
<proteinExistence type="predicted"/>
<dbReference type="PANTHER" id="PTHR35176">
    <property type="entry name" value="HEME OXYGENASE HI_0854-RELATED"/>
    <property type="match status" value="1"/>
</dbReference>
<organism evidence="3 4">
    <name type="scientific">Mycobacteroides immunogenum</name>
    <dbReference type="NCBI Taxonomy" id="83262"/>
    <lineage>
        <taxon>Bacteria</taxon>
        <taxon>Bacillati</taxon>
        <taxon>Actinomycetota</taxon>
        <taxon>Actinomycetes</taxon>
        <taxon>Mycobacteriales</taxon>
        <taxon>Mycobacteriaceae</taxon>
        <taxon>Mycobacteroides</taxon>
    </lineage>
</organism>
<comment type="caution">
    <text evidence="3">The sequence shown here is derived from an EMBL/GenBank/DDBJ whole genome shotgun (WGS) entry which is preliminary data.</text>
</comment>
<dbReference type="SUPFAM" id="SSF50475">
    <property type="entry name" value="FMN-binding split barrel"/>
    <property type="match status" value="1"/>
</dbReference>
<dbReference type="EMBL" id="LQYE01000027">
    <property type="protein sequence ID" value="OAT68237.1"/>
    <property type="molecule type" value="Genomic_DNA"/>
</dbReference>
<dbReference type="Gene3D" id="2.30.110.10">
    <property type="entry name" value="Electron Transport, Fmn-binding Protein, Chain A"/>
    <property type="match status" value="1"/>
</dbReference>
<dbReference type="InterPro" id="IPR052019">
    <property type="entry name" value="F420H2_bilvrd_red/Heme_oxyg"/>
</dbReference>
<dbReference type="PANTHER" id="PTHR35176:SF2">
    <property type="entry name" value="F420H(2)-DEPENDENT REDUCTASE RV1155"/>
    <property type="match status" value="1"/>
</dbReference>
<accession>A0A179V9H4</accession>
<protein>
    <submittedName>
        <fullName evidence="3">Pyridoxamine 5'-phosphate oxidase</fullName>
    </submittedName>
</protein>
<dbReference type="AlphaFoldDB" id="A0A179V9H4"/>
<evidence type="ECO:0000313" key="3">
    <source>
        <dbReference type="EMBL" id="OAT68237.1"/>
    </source>
</evidence>
<name>A0A179V9H4_9MYCO</name>
<sequence length="150" mass="15963">MTDIAAFSELAARDHGLCVLSTVRRGGSVQSSVINAGVMPHPRTGESVVALVAAGGTRKLDHLRADPRTTIVARAGWQWVTVEGTAEIIGPDDLATGVDSESLRLLLRGIFQAAGGTHDDWDTYDRVMAEERRVAVLISPVRVYSNPSAG</sequence>
<keyword evidence="1" id="KW-0560">Oxidoreductase</keyword>
<dbReference type="Proteomes" id="UP000186919">
    <property type="component" value="Unassembled WGS sequence"/>
</dbReference>
<gene>
    <name evidence="3" type="ORF">AWB85_08985</name>
</gene>